<gene>
    <name evidence="1" type="ORF">SDC9_162915</name>
</gene>
<protein>
    <submittedName>
        <fullName evidence="1">Uncharacterized protein</fullName>
    </submittedName>
</protein>
<sequence>MRGEGGQIGVGRHRHDDGTGLDLVMDFIERVDDLVGTHRNDDDAGRLSRCAGCVRRDHTEALGEMFGVGRCAGGGMDGAGFDPEPHQTLEQ</sequence>
<evidence type="ECO:0000313" key="1">
    <source>
        <dbReference type="EMBL" id="MPN15581.1"/>
    </source>
</evidence>
<organism evidence="1">
    <name type="scientific">bioreactor metagenome</name>
    <dbReference type="NCBI Taxonomy" id="1076179"/>
    <lineage>
        <taxon>unclassified sequences</taxon>
        <taxon>metagenomes</taxon>
        <taxon>ecological metagenomes</taxon>
    </lineage>
</organism>
<proteinExistence type="predicted"/>
<name>A0A645FMF8_9ZZZZ</name>
<dbReference type="EMBL" id="VSSQ01062398">
    <property type="protein sequence ID" value="MPN15581.1"/>
    <property type="molecule type" value="Genomic_DNA"/>
</dbReference>
<dbReference type="AlphaFoldDB" id="A0A645FMF8"/>
<comment type="caution">
    <text evidence="1">The sequence shown here is derived from an EMBL/GenBank/DDBJ whole genome shotgun (WGS) entry which is preliminary data.</text>
</comment>
<accession>A0A645FMF8</accession>
<reference evidence="1" key="1">
    <citation type="submission" date="2019-08" db="EMBL/GenBank/DDBJ databases">
        <authorList>
            <person name="Kucharzyk K."/>
            <person name="Murdoch R.W."/>
            <person name="Higgins S."/>
            <person name="Loffler F."/>
        </authorList>
    </citation>
    <scope>NUCLEOTIDE SEQUENCE</scope>
</reference>